<feature type="transmembrane region" description="Helical" evidence="5">
    <location>
        <begin position="248"/>
        <end position="265"/>
    </location>
</feature>
<feature type="transmembrane region" description="Helical" evidence="5">
    <location>
        <begin position="181"/>
        <end position="199"/>
    </location>
</feature>
<feature type="transmembrane region" description="Helical" evidence="5">
    <location>
        <begin position="272"/>
        <end position="293"/>
    </location>
</feature>
<name>A0A7S2F2H0_9DINO</name>
<feature type="transmembrane region" description="Helical" evidence="5">
    <location>
        <begin position="483"/>
        <end position="507"/>
    </location>
</feature>
<dbReference type="GO" id="GO:0016020">
    <property type="term" value="C:membrane"/>
    <property type="evidence" value="ECO:0007669"/>
    <property type="project" value="UniProtKB-SubCell"/>
</dbReference>
<evidence type="ECO:0000256" key="4">
    <source>
        <dbReference type="ARBA" id="ARBA00023136"/>
    </source>
</evidence>
<feature type="transmembrane region" description="Helical" evidence="5">
    <location>
        <begin position="337"/>
        <end position="363"/>
    </location>
</feature>
<feature type="transmembrane region" description="Helical" evidence="5">
    <location>
        <begin position="128"/>
        <end position="145"/>
    </location>
</feature>
<gene>
    <name evidence="7" type="ORF">AAND1436_LOCUS3662</name>
</gene>
<evidence type="ECO:0000256" key="3">
    <source>
        <dbReference type="ARBA" id="ARBA00022989"/>
    </source>
</evidence>
<dbReference type="EMBL" id="HBGQ01007309">
    <property type="protein sequence ID" value="CAD9368050.1"/>
    <property type="molecule type" value="Transcribed_RNA"/>
</dbReference>
<accession>A0A7S2F2H0</accession>
<proteinExistence type="predicted"/>
<evidence type="ECO:0000313" key="7">
    <source>
        <dbReference type="EMBL" id="CAD9368050.1"/>
    </source>
</evidence>
<evidence type="ECO:0000259" key="6">
    <source>
        <dbReference type="Pfam" id="PF00916"/>
    </source>
</evidence>
<dbReference type="PANTHER" id="PTHR43310:SF1">
    <property type="entry name" value="SULFATE TRANSPORTER YBAR-RELATED"/>
    <property type="match status" value="1"/>
</dbReference>
<organism evidence="7">
    <name type="scientific">Alexandrium andersonii</name>
    <dbReference type="NCBI Taxonomy" id="327968"/>
    <lineage>
        <taxon>Eukaryota</taxon>
        <taxon>Sar</taxon>
        <taxon>Alveolata</taxon>
        <taxon>Dinophyceae</taxon>
        <taxon>Gonyaulacales</taxon>
        <taxon>Pyrocystaceae</taxon>
        <taxon>Alexandrium</taxon>
    </lineage>
</organism>
<feature type="transmembrane region" description="Helical" evidence="5">
    <location>
        <begin position="410"/>
        <end position="430"/>
    </location>
</feature>
<feature type="transmembrane region" description="Helical" evidence="5">
    <location>
        <begin position="437"/>
        <end position="463"/>
    </location>
</feature>
<dbReference type="PANTHER" id="PTHR43310">
    <property type="entry name" value="SULFATE TRANSPORTER YBAR-RELATED"/>
    <property type="match status" value="1"/>
</dbReference>
<evidence type="ECO:0000256" key="1">
    <source>
        <dbReference type="ARBA" id="ARBA00004141"/>
    </source>
</evidence>
<evidence type="ECO:0000256" key="5">
    <source>
        <dbReference type="SAM" id="Phobius"/>
    </source>
</evidence>
<feature type="transmembrane region" description="Helical" evidence="5">
    <location>
        <begin position="370"/>
        <end position="390"/>
    </location>
</feature>
<dbReference type="InterPro" id="IPR011547">
    <property type="entry name" value="SLC26A/SulP_dom"/>
</dbReference>
<dbReference type="Gene3D" id="3.30.750.24">
    <property type="entry name" value="STAS domain"/>
    <property type="match status" value="1"/>
</dbReference>
<dbReference type="InterPro" id="IPR052706">
    <property type="entry name" value="Membrane-Transporter-like"/>
</dbReference>
<dbReference type="AlphaFoldDB" id="A0A7S2F2H0"/>
<keyword evidence="4 5" id="KW-0472">Membrane</keyword>
<comment type="subcellular location">
    <subcellularLocation>
        <location evidence="1">Membrane</location>
        <topology evidence="1">Multi-pass membrane protein</topology>
    </subcellularLocation>
</comment>
<feature type="transmembrane region" description="Helical" evidence="5">
    <location>
        <begin position="206"/>
        <end position="228"/>
    </location>
</feature>
<keyword evidence="3 5" id="KW-1133">Transmembrane helix</keyword>
<sequence>MAQALPSSGGSSETSQCRLAQHGLSRAGGSRPARLRCVKMASSSASTASPKDHCHARRRHWSELSWFEWFVGRPSISEFFELEEWRAMPTQEKLSFVKNEVLLGITICFAQIPESVAFAFMAHIKPHIAIHAAWVVGLICSLFGGRTGMVNGAEGAFAAIIATMIPPPAQQGGNGAGIELLFPSVMTCGAFMLLIWLTGTYKFITLVPASVMLGFCNGLAIVIGLSQLHPFQEHGHDGGKHWVTGQKMWWMLLEMITAMLIMEFVPKIPCKAAKVLPSSLLSILSSILIEFVLVRNVGGRTDVIGDVSKFKLTYPYPFFLHEDYDYGLVTRADIPTVILQGALLAIAGIVQGLLTTEVVYDFVKTPTNQVAVCLSCGIANIVSGFLGGMGGDAMIGLSTINCLNGGRGRLGPVVTALGIAACMHGGYPLLNFIPVASLAGVMIVVVLHTFKWFSVPLVLAALLPQRWRATVRLPEKVDRFDMFVVAIVTAMVVLANLVYAVGAGLALSGLRYAWDSSLSFVIQSAPGDVAESKVYHVHGRLFFGTAMRFHTYFDYVDDPDTVVLCLDSAPADYSANTALAKVEGLYKKEGKTCQITFTTPSYMSSPCQADINQSPVNGGGTVKAGEEILL</sequence>
<dbReference type="Pfam" id="PF00916">
    <property type="entry name" value="Sulfate_transp"/>
    <property type="match status" value="1"/>
</dbReference>
<reference evidence="7" key="1">
    <citation type="submission" date="2021-01" db="EMBL/GenBank/DDBJ databases">
        <authorList>
            <person name="Corre E."/>
            <person name="Pelletier E."/>
            <person name="Niang G."/>
            <person name="Scheremetjew M."/>
            <person name="Finn R."/>
            <person name="Kale V."/>
            <person name="Holt S."/>
            <person name="Cochrane G."/>
            <person name="Meng A."/>
            <person name="Brown T."/>
            <person name="Cohen L."/>
        </authorList>
    </citation>
    <scope>NUCLEOTIDE SEQUENCE</scope>
    <source>
        <strain evidence="7">CCMP2222</strain>
    </source>
</reference>
<evidence type="ECO:0000256" key="2">
    <source>
        <dbReference type="ARBA" id="ARBA00022692"/>
    </source>
</evidence>
<dbReference type="InterPro" id="IPR036513">
    <property type="entry name" value="STAS_dom_sf"/>
</dbReference>
<keyword evidence="2 5" id="KW-0812">Transmembrane</keyword>
<protein>
    <recommendedName>
        <fullName evidence="6">SLC26A/SulP transporter domain-containing protein</fullName>
    </recommendedName>
</protein>
<feature type="domain" description="SLC26A/SulP transporter" evidence="6">
    <location>
        <begin position="99"/>
        <end position="448"/>
    </location>
</feature>
<feature type="transmembrane region" description="Helical" evidence="5">
    <location>
        <begin position="152"/>
        <end position="169"/>
    </location>
</feature>